<reference evidence="3 4" key="1">
    <citation type="submission" date="2018-02" db="EMBL/GenBank/DDBJ databases">
        <title>Draft genome of wild Prunus yedoensis var. nudiflora.</title>
        <authorList>
            <person name="Baek S."/>
            <person name="Kim J.-H."/>
            <person name="Choi K."/>
            <person name="Kim G.-B."/>
            <person name="Cho A."/>
            <person name="Jang H."/>
            <person name="Shin C.-H."/>
            <person name="Yu H.-J."/>
            <person name="Mun J.-H."/>
        </authorList>
    </citation>
    <scope>NUCLEOTIDE SEQUENCE [LARGE SCALE GENOMIC DNA]</scope>
    <source>
        <strain evidence="4">cv. Jeju island</strain>
        <tissue evidence="3">Leaf</tissue>
    </source>
</reference>
<dbReference type="EMBL" id="PJQY01002355">
    <property type="protein sequence ID" value="PQP94304.1"/>
    <property type="molecule type" value="Genomic_DNA"/>
</dbReference>
<proteinExistence type="predicted"/>
<evidence type="ECO:0000256" key="1">
    <source>
        <dbReference type="SAM" id="MobiDB-lite"/>
    </source>
</evidence>
<keyword evidence="2" id="KW-0472">Membrane</keyword>
<feature type="region of interest" description="Disordered" evidence="1">
    <location>
        <begin position="1"/>
        <end position="25"/>
    </location>
</feature>
<protein>
    <submittedName>
        <fullName evidence="3">Uncharacterized protein</fullName>
    </submittedName>
</protein>
<feature type="compositionally biased region" description="Basic and acidic residues" evidence="1">
    <location>
        <begin position="1"/>
        <end position="11"/>
    </location>
</feature>
<gene>
    <name evidence="3" type="ORF">Pyn_21185</name>
</gene>
<evidence type="ECO:0000313" key="4">
    <source>
        <dbReference type="Proteomes" id="UP000250321"/>
    </source>
</evidence>
<keyword evidence="2" id="KW-0812">Transmembrane</keyword>
<feature type="transmembrane region" description="Helical" evidence="2">
    <location>
        <begin position="63"/>
        <end position="84"/>
    </location>
</feature>
<organism evidence="3 4">
    <name type="scientific">Prunus yedoensis var. nudiflora</name>
    <dbReference type="NCBI Taxonomy" id="2094558"/>
    <lineage>
        <taxon>Eukaryota</taxon>
        <taxon>Viridiplantae</taxon>
        <taxon>Streptophyta</taxon>
        <taxon>Embryophyta</taxon>
        <taxon>Tracheophyta</taxon>
        <taxon>Spermatophyta</taxon>
        <taxon>Magnoliopsida</taxon>
        <taxon>eudicotyledons</taxon>
        <taxon>Gunneridae</taxon>
        <taxon>Pentapetalae</taxon>
        <taxon>rosids</taxon>
        <taxon>fabids</taxon>
        <taxon>Rosales</taxon>
        <taxon>Rosaceae</taxon>
        <taxon>Amygdaloideae</taxon>
        <taxon>Amygdaleae</taxon>
        <taxon>Prunus</taxon>
    </lineage>
</organism>
<evidence type="ECO:0000313" key="3">
    <source>
        <dbReference type="EMBL" id="PQP94304.1"/>
    </source>
</evidence>
<sequence length="94" mass="10662">MHRRPSEKDNPDILGHQPSSDSHTQVHGLISFIKAGVGRVQMYHNKVIAAILREQGMYLETSIYRPVIPVLMLFLIMSLNMMYVRTSGSSFGLF</sequence>
<evidence type="ECO:0000256" key="2">
    <source>
        <dbReference type="SAM" id="Phobius"/>
    </source>
</evidence>
<dbReference type="Proteomes" id="UP000250321">
    <property type="component" value="Unassembled WGS sequence"/>
</dbReference>
<dbReference type="AlphaFoldDB" id="A0A314XJ83"/>
<accession>A0A314XJ83</accession>
<name>A0A314XJ83_PRUYE</name>
<keyword evidence="4" id="KW-1185">Reference proteome</keyword>
<comment type="caution">
    <text evidence="3">The sequence shown here is derived from an EMBL/GenBank/DDBJ whole genome shotgun (WGS) entry which is preliminary data.</text>
</comment>
<keyword evidence="2" id="KW-1133">Transmembrane helix</keyword>